<feature type="non-terminal residue" evidence="3">
    <location>
        <position position="1"/>
    </location>
</feature>
<dbReference type="OMA" id="EMATNEN"/>
<sequence length="438" mass="49606">VQSQERLIDELRVKLEASKGSSPTANNDDRITELENKLRELENKSKAESEASATSTAHLRDELTIREGEIESLRKAVEMATNENVELRRLAENTEADRCQREESDEGVQALKERIIEAEGIIGNLKERIKGQEEELEQRRIGLQKVEARVTELSLANSKLEEAAAVAAEAHDRDLQRVALEKVAEIELKDEELRSTNEEIQRHEEEMKAIKAQLSHGLKVEKELLNTRAALQELRTIRDQQANELVSREKIIAAHAEEMSRLSKESLDLNKRIEDQDRSESELHVMYQQVKSEYGKQLEETEDLRGRAEEQRMALADAEAKLKESTQSVEDLRASLDGKEAEIADLKQAIGELTTGQAADAAVWFRSHMEREIAVLKARGKKIDLAKNDELDKLRLALEATHASEKAQMQASIVKLEEALTDLQTQYDATTDELHTLR</sequence>
<dbReference type="InParanoid" id="C5L3A2"/>
<protein>
    <submittedName>
        <fullName evidence="3">Liver stage antigen-1, putative</fullName>
    </submittedName>
</protein>
<evidence type="ECO:0000313" key="4">
    <source>
        <dbReference type="Proteomes" id="UP000007800"/>
    </source>
</evidence>
<organism evidence="4">
    <name type="scientific">Perkinsus marinus (strain ATCC 50983 / TXsc)</name>
    <dbReference type="NCBI Taxonomy" id="423536"/>
    <lineage>
        <taxon>Eukaryota</taxon>
        <taxon>Sar</taxon>
        <taxon>Alveolata</taxon>
        <taxon>Perkinsozoa</taxon>
        <taxon>Perkinsea</taxon>
        <taxon>Perkinsida</taxon>
        <taxon>Perkinsidae</taxon>
        <taxon>Perkinsus</taxon>
    </lineage>
</organism>
<feature type="coiled-coil region" evidence="1">
    <location>
        <begin position="291"/>
        <end position="349"/>
    </location>
</feature>
<keyword evidence="4" id="KW-1185">Reference proteome</keyword>
<name>C5L3A2_PERM5</name>
<feature type="region of interest" description="Disordered" evidence="2">
    <location>
        <begin position="41"/>
        <end position="60"/>
    </location>
</feature>
<evidence type="ECO:0000313" key="3">
    <source>
        <dbReference type="EMBL" id="EER08791.1"/>
    </source>
</evidence>
<feature type="coiled-coil region" evidence="1">
    <location>
        <begin position="406"/>
        <end position="433"/>
    </location>
</feature>
<dbReference type="AlphaFoldDB" id="C5L3A2"/>
<dbReference type="EMBL" id="GG678777">
    <property type="protein sequence ID" value="EER08791.1"/>
    <property type="molecule type" value="Genomic_DNA"/>
</dbReference>
<keyword evidence="1" id="KW-0175">Coiled coil</keyword>
<evidence type="ECO:0000256" key="2">
    <source>
        <dbReference type="SAM" id="MobiDB-lite"/>
    </source>
</evidence>
<evidence type="ECO:0000256" key="1">
    <source>
        <dbReference type="SAM" id="Coils"/>
    </source>
</evidence>
<dbReference type="Proteomes" id="UP000007800">
    <property type="component" value="Unassembled WGS sequence"/>
</dbReference>
<dbReference type="RefSeq" id="XP_002776975.1">
    <property type="nucleotide sequence ID" value="XM_002776929.1"/>
</dbReference>
<gene>
    <name evidence="3" type="ORF">Pmar_PMAR009043</name>
</gene>
<dbReference type="GeneID" id="9043119"/>
<feature type="non-terminal residue" evidence="3">
    <location>
        <position position="438"/>
    </location>
</feature>
<accession>C5L3A2</accession>
<reference evidence="3 4" key="1">
    <citation type="submission" date="2008-07" db="EMBL/GenBank/DDBJ databases">
        <authorList>
            <person name="El-Sayed N."/>
            <person name="Caler E."/>
            <person name="Inman J."/>
            <person name="Amedeo P."/>
            <person name="Hass B."/>
            <person name="Wortman J."/>
        </authorList>
    </citation>
    <scope>NUCLEOTIDE SEQUENCE [LARGE SCALE GENOMIC DNA]</scope>
    <source>
        <strain evidence="4">ATCC 50983 / TXsc</strain>
    </source>
</reference>
<proteinExistence type="predicted"/>